<organism evidence="1 2">
    <name type="scientific">Theileria orientalis</name>
    <dbReference type="NCBI Taxonomy" id="68886"/>
    <lineage>
        <taxon>Eukaryota</taxon>
        <taxon>Sar</taxon>
        <taxon>Alveolata</taxon>
        <taxon>Apicomplexa</taxon>
        <taxon>Aconoidasida</taxon>
        <taxon>Piroplasmida</taxon>
        <taxon>Theileriidae</taxon>
        <taxon>Theileria</taxon>
    </lineage>
</organism>
<gene>
    <name evidence="1" type="ORF">MACJ_001070</name>
</gene>
<dbReference type="OrthoDB" id="365411at2759"/>
<dbReference type="EMBL" id="CP056068">
    <property type="protein sequence ID" value="UKJ90139.2"/>
    <property type="molecule type" value="Genomic_DNA"/>
</dbReference>
<reference evidence="1" key="1">
    <citation type="submission" date="2022-07" db="EMBL/GenBank/DDBJ databases">
        <title>Evaluation of T. orientalis genome assembly methods using nanopore sequencing and analysis of variation between genomes.</title>
        <authorList>
            <person name="Yam J."/>
            <person name="Micallef M.L."/>
            <person name="Liu M."/>
            <person name="Djordjevic S.P."/>
            <person name="Bogema D.R."/>
            <person name="Jenkins C."/>
        </authorList>
    </citation>
    <scope>NUCLEOTIDE SEQUENCE</scope>
    <source>
        <strain evidence="1">Fish Creek</strain>
    </source>
</reference>
<evidence type="ECO:0000313" key="2">
    <source>
        <dbReference type="Proteomes" id="UP000244803"/>
    </source>
</evidence>
<sequence>MFARKIRLNFTFSGSENIKPFLRFHNHSDVDPNLFFSKLLDEHINLTPHESVLASNYLNKIFYDPSKCSFSPSDVLDLKKQLINNIRSKLYSLSDLKELCNITLFICKSGILTKNYVTDFLSRLDKLIVSINFECVPVICESLALLQANGYKVDNVCIKFYNVLTSDNIVEKLDNLTLVKLVESSTHLNINNFNLDKKIVSVIKDRLRSNSIPTDAIISLIEVNHFKRSKLHFINPSLLSEILKDNQIGLETIVKCLNSCKDLRTDYDKLDKLFLSNTDKLILDSKLDLLDDFARFKYKPTYLNDFIDDISKDVLHLKFEQVLRLFKNLYELNVNNEFVVESFKDLVNEQQVLEYNELYFDVLLAMCHFLIDDFNLYNSLLFEVIRNEYKLKDADKIKLQIFYTLLRCDYMDNRLLDFIDSDVKSYLESLTDYYEVKRGFDHAYVSSLILSLSHTIYEKVKIGGFYLDFIRPLKRTPGPFIPSEHGVALLIEERYKTNSDHSLTGDSDSTVPKYLSSSGEESSGYLLMKNVLNRLNVKYLCVSMCALRALNRKQRLEYIKMLISKHTG</sequence>
<name>A0A976QT44_THEOR</name>
<accession>A0A976QT44</accession>
<proteinExistence type="predicted"/>
<dbReference type="Proteomes" id="UP000244803">
    <property type="component" value="Chromosome 2"/>
</dbReference>
<protein>
    <submittedName>
        <fullName evidence="1">Uncharacterized protein</fullName>
    </submittedName>
</protein>
<dbReference type="AlphaFoldDB" id="A0A976QT44"/>
<evidence type="ECO:0000313" key="1">
    <source>
        <dbReference type="EMBL" id="UKJ90139.2"/>
    </source>
</evidence>